<dbReference type="AlphaFoldDB" id="A0A4Y8CPV8"/>
<evidence type="ECO:0000313" key="3">
    <source>
        <dbReference type="Proteomes" id="UP000297299"/>
    </source>
</evidence>
<keyword evidence="3" id="KW-1185">Reference proteome</keyword>
<gene>
    <name evidence="2" type="ORF">BOTCAL_0427g00090</name>
</gene>
<accession>A0A4Y8CPV8</accession>
<feature type="compositionally biased region" description="Polar residues" evidence="1">
    <location>
        <begin position="1"/>
        <end position="14"/>
    </location>
</feature>
<dbReference type="Proteomes" id="UP000297299">
    <property type="component" value="Unassembled WGS sequence"/>
</dbReference>
<protein>
    <submittedName>
        <fullName evidence="2">Uncharacterized protein</fullName>
    </submittedName>
</protein>
<comment type="caution">
    <text evidence="2">The sequence shown here is derived from an EMBL/GenBank/DDBJ whole genome shotgun (WGS) entry which is preliminary data.</text>
</comment>
<dbReference type="OrthoDB" id="3523416at2759"/>
<evidence type="ECO:0000313" key="2">
    <source>
        <dbReference type="EMBL" id="TEY40696.1"/>
    </source>
</evidence>
<sequence length="80" mass="8439">MKSQEVFNKGQPQAQPAKAEPSKTEPPQNPAVSKKEAAKPSQKTLTTPRKNKGTDKCPRCGDTGFLGQCHSCSLGTGVGL</sequence>
<reference evidence="2 3" key="1">
    <citation type="submission" date="2017-11" db="EMBL/GenBank/DDBJ databases">
        <title>Comparative genomics of Botrytis spp.</title>
        <authorList>
            <person name="Valero-Jimenez C.A."/>
            <person name="Tapia P."/>
            <person name="Veloso J."/>
            <person name="Silva-Moreno E."/>
            <person name="Staats M."/>
            <person name="Valdes J.H."/>
            <person name="Van Kan J.A.L."/>
        </authorList>
    </citation>
    <scope>NUCLEOTIDE SEQUENCE [LARGE SCALE GENOMIC DNA]</scope>
    <source>
        <strain evidence="2 3">MUCL2830</strain>
    </source>
</reference>
<proteinExistence type="predicted"/>
<organism evidence="2 3">
    <name type="scientific">Botryotinia calthae</name>
    <dbReference type="NCBI Taxonomy" id="38488"/>
    <lineage>
        <taxon>Eukaryota</taxon>
        <taxon>Fungi</taxon>
        <taxon>Dikarya</taxon>
        <taxon>Ascomycota</taxon>
        <taxon>Pezizomycotina</taxon>
        <taxon>Leotiomycetes</taxon>
        <taxon>Helotiales</taxon>
        <taxon>Sclerotiniaceae</taxon>
        <taxon>Botryotinia</taxon>
    </lineage>
</organism>
<dbReference type="EMBL" id="PHWZ01000426">
    <property type="protein sequence ID" value="TEY40696.1"/>
    <property type="molecule type" value="Genomic_DNA"/>
</dbReference>
<feature type="region of interest" description="Disordered" evidence="1">
    <location>
        <begin position="1"/>
        <end position="57"/>
    </location>
</feature>
<name>A0A4Y8CPV8_9HELO</name>
<evidence type="ECO:0000256" key="1">
    <source>
        <dbReference type="SAM" id="MobiDB-lite"/>
    </source>
</evidence>